<dbReference type="PANTHER" id="PTHR40547">
    <property type="entry name" value="SLL0298 PROTEIN"/>
    <property type="match status" value="1"/>
</dbReference>
<evidence type="ECO:0000313" key="3">
    <source>
        <dbReference type="EMBL" id="MDT0602488.1"/>
    </source>
</evidence>
<feature type="transmembrane region" description="Helical" evidence="1">
    <location>
        <begin position="128"/>
        <end position="155"/>
    </location>
</feature>
<evidence type="ECO:0000259" key="2">
    <source>
        <dbReference type="Pfam" id="PF09835"/>
    </source>
</evidence>
<dbReference type="Pfam" id="PF09835">
    <property type="entry name" value="DUF2062"/>
    <property type="match status" value="1"/>
</dbReference>
<evidence type="ECO:0000313" key="4">
    <source>
        <dbReference type="Proteomes" id="UP001266357"/>
    </source>
</evidence>
<dbReference type="EMBL" id="JAVRIF010000001">
    <property type="protein sequence ID" value="MDT0602488.1"/>
    <property type="molecule type" value="Genomic_DNA"/>
</dbReference>
<sequence>MPKKIIKKFMPDHHTIKNNKHLQIFGDLLHNGNLWHLNRRSVAKAFAVGLFCAFIPVPFQMVLAAGIAIIVHANLPLSIALVWITNPLTMPAIFYFCYVVGTWILGASEKAFVFEASWQWLVESVSTIGPAFILGCGVLATLFSIIGYFGIHALWRYSVVKEWKKRLTRKVTK</sequence>
<keyword evidence="4" id="KW-1185">Reference proteome</keyword>
<proteinExistence type="predicted"/>
<accession>A0ABU3A031</accession>
<dbReference type="PANTHER" id="PTHR40547:SF1">
    <property type="entry name" value="SLL0298 PROTEIN"/>
    <property type="match status" value="1"/>
</dbReference>
<feature type="transmembrane region" description="Helical" evidence="1">
    <location>
        <begin position="65"/>
        <end position="85"/>
    </location>
</feature>
<feature type="domain" description="DUF2062" evidence="2">
    <location>
        <begin position="23"/>
        <end position="164"/>
    </location>
</feature>
<name>A0ABU3A031_9GAMM</name>
<evidence type="ECO:0000256" key="1">
    <source>
        <dbReference type="SAM" id="Phobius"/>
    </source>
</evidence>
<dbReference type="RefSeq" id="WP_311576816.1">
    <property type="nucleotide sequence ID" value="NZ_JAVRIF010000001.1"/>
</dbReference>
<dbReference type="Proteomes" id="UP001266357">
    <property type="component" value="Unassembled WGS sequence"/>
</dbReference>
<keyword evidence="1" id="KW-0812">Transmembrane</keyword>
<keyword evidence="1" id="KW-1133">Transmembrane helix</keyword>
<reference evidence="3 4" key="1">
    <citation type="submission" date="2023-09" db="EMBL/GenBank/DDBJ databases">
        <authorList>
            <person name="Rey-Velasco X."/>
        </authorList>
    </citation>
    <scope>NUCLEOTIDE SEQUENCE [LARGE SCALE GENOMIC DNA]</scope>
    <source>
        <strain evidence="3 4">W431</strain>
    </source>
</reference>
<dbReference type="InterPro" id="IPR018639">
    <property type="entry name" value="DUF2062"/>
</dbReference>
<feature type="transmembrane region" description="Helical" evidence="1">
    <location>
        <begin position="92"/>
        <end position="108"/>
    </location>
</feature>
<protein>
    <submittedName>
        <fullName evidence="3">DUF2062 domain-containing protein</fullName>
    </submittedName>
</protein>
<feature type="transmembrane region" description="Helical" evidence="1">
    <location>
        <begin position="42"/>
        <end position="59"/>
    </location>
</feature>
<keyword evidence="1" id="KW-0472">Membrane</keyword>
<comment type="caution">
    <text evidence="3">The sequence shown here is derived from an EMBL/GenBank/DDBJ whole genome shotgun (WGS) entry which is preliminary data.</text>
</comment>
<gene>
    <name evidence="3" type="ORF">RM573_02660</name>
</gene>
<organism evidence="3 4">
    <name type="scientific">Thalassotalea castellviae</name>
    <dbReference type="NCBI Taxonomy" id="3075612"/>
    <lineage>
        <taxon>Bacteria</taxon>
        <taxon>Pseudomonadati</taxon>
        <taxon>Pseudomonadota</taxon>
        <taxon>Gammaproteobacteria</taxon>
        <taxon>Alteromonadales</taxon>
        <taxon>Colwelliaceae</taxon>
        <taxon>Thalassotalea</taxon>
    </lineage>
</organism>